<proteinExistence type="predicted"/>
<feature type="domain" description="Glycosyltransferase 2-like" evidence="1">
    <location>
        <begin position="18"/>
        <end position="177"/>
    </location>
</feature>
<dbReference type="InterPro" id="IPR050834">
    <property type="entry name" value="Glycosyltransf_2"/>
</dbReference>
<reference evidence="2" key="1">
    <citation type="journal article" date="2014" name="Int. J. Syst. Evol. Microbiol.">
        <title>Complete genome sequence of Corynebacterium casei LMG S-19264T (=DSM 44701T), isolated from a smear-ripened cheese.</title>
        <authorList>
            <consortium name="US DOE Joint Genome Institute (JGI-PGF)"/>
            <person name="Walter F."/>
            <person name="Albersmeier A."/>
            <person name="Kalinowski J."/>
            <person name="Ruckert C."/>
        </authorList>
    </citation>
    <scope>NUCLEOTIDE SEQUENCE</scope>
    <source>
        <strain evidence="2">JCM 3090</strain>
    </source>
</reference>
<name>A0A8J3BAM9_9ACTN</name>
<organism evidence="2 3">
    <name type="scientific">Pilimelia anulata</name>
    <dbReference type="NCBI Taxonomy" id="53371"/>
    <lineage>
        <taxon>Bacteria</taxon>
        <taxon>Bacillati</taxon>
        <taxon>Actinomycetota</taxon>
        <taxon>Actinomycetes</taxon>
        <taxon>Micromonosporales</taxon>
        <taxon>Micromonosporaceae</taxon>
        <taxon>Pilimelia</taxon>
    </lineage>
</organism>
<dbReference type="InterPro" id="IPR001173">
    <property type="entry name" value="Glyco_trans_2-like"/>
</dbReference>
<sequence>MRCGTTAARRHCPPVVTVLLPHRDMARYLGAAVGSVLGQDLVDLRLVVVDDCSPRDDWLAALRPYAADPRLTVLRTADSVGQARIKNALLPGIASPYVAFQDADDVSLPGRLRRQVRVLERGRADLVGCAIEEVDEDGAVLRRRRLPRYGNLALRLGRLTVLHHPATVVRTAVLDRLGGLDGTTTLGADTDFHLRAGHLFRLRNLPRVLYRYRIWGRSLTRAPGTGFGSPVREAYTAAMRERERARRRARSPGELAPLLLAPPNDRPVELLPVVLHR</sequence>
<dbReference type="InterPro" id="IPR029044">
    <property type="entry name" value="Nucleotide-diphossugar_trans"/>
</dbReference>
<evidence type="ECO:0000259" key="1">
    <source>
        <dbReference type="Pfam" id="PF00535"/>
    </source>
</evidence>
<dbReference type="Gene3D" id="3.90.550.10">
    <property type="entry name" value="Spore Coat Polysaccharide Biosynthesis Protein SpsA, Chain A"/>
    <property type="match status" value="1"/>
</dbReference>
<dbReference type="SUPFAM" id="SSF53448">
    <property type="entry name" value="Nucleotide-diphospho-sugar transferases"/>
    <property type="match status" value="1"/>
</dbReference>
<dbReference type="RefSeq" id="WP_189171805.1">
    <property type="nucleotide sequence ID" value="NZ_BMQB01000011.1"/>
</dbReference>
<dbReference type="PANTHER" id="PTHR43685:SF2">
    <property type="entry name" value="GLYCOSYLTRANSFERASE 2-LIKE DOMAIN-CONTAINING PROTEIN"/>
    <property type="match status" value="1"/>
</dbReference>
<dbReference type="Proteomes" id="UP000649739">
    <property type="component" value="Unassembled WGS sequence"/>
</dbReference>
<accession>A0A8J3BAM9</accession>
<reference evidence="2" key="2">
    <citation type="submission" date="2020-09" db="EMBL/GenBank/DDBJ databases">
        <authorList>
            <person name="Sun Q."/>
            <person name="Ohkuma M."/>
        </authorList>
    </citation>
    <scope>NUCLEOTIDE SEQUENCE</scope>
    <source>
        <strain evidence="2">JCM 3090</strain>
    </source>
</reference>
<keyword evidence="3" id="KW-1185">Reference proteome</keyword>
<protein>
    <recommendedName>
        <fullName evidence="1">Glycosyltransferase 2-like domain-containing protein</fullName>
    </recommendedName>
</protein>
<evidence type="ECO:0000313" key="2">
    <source>
        <dbReference type="EMBL" id="GGK06788.1"/>
    </source>
</evidence>
<dbReference type="EMBL" id="BMQB01000011">
    <property type="protein sequence ID" value="GGK06788.1"/>
    <property type="molecule type" value="Genomic_DNA"/>
</dbReference>
<comment type="caution">
    <text evidence="2">The sequence shown here is derived from an EMBL/GenBank/DDBJ whole genome shotgun (WGS) entry which is preliminary data.</text>
</comment>
<evidence type="ECO:0000313" key="3">
    <source>
        <dbReference type="Proteomes" id="UP000649739"/>
    </source>
</evidence>
<dbReference type="Pfam" id="PF00535">
    <property type="entry name" value="Glycos_transf_2"/>
    <property type="match status" value="1"/>
</dbReference>
<dbReference type="PANTHER" id="PTHR43685">
    <property type="entry name" value="GLYCOSYLTRANSFERASE"/>
    <property type="match status" value="1"/>
</dbReference>
<gene>
    <name evidence="2" type="ORF">GCM10010123_40680</name>
</gene>
<dbReference type="AlphaFoldDB" id="A0A8J3BAM9"/>